<protein>
    <submittedName>
        <fullName evidence="1">Uncharacterized protein</fullName>
    </submittedName>
</protein>
<dbReference type="AlphaFoldDB" id="L7FN86"/>
<dbReference type="KEGG" id="eiv:EIN_355780"/>
<name>L7FN86_ENTIV</name>
<dbReference type="Proteomes" id="UP000014680">
    <property type="component" value="Unassembled WGS sequence"/>
</dbReference>
<dbReference type="EMBL" id="KB206358">
    <property type="protein sequence ID" value="ELP92547.1"/>
    <property type="molecule type" value="Genomic_DNA"/>
</dbReference>
<keyword evidence="2" id="KW-1185">Reference proteome</keyword>
<dbReference type="GeneID" id="14891524"/>
<accession>L7FN86</accession>
<gene>
    <name evidence="1" type="ORF">EIN_355780</name>
</gene>
<evidence type="ECO:0000313" key="2">
    <source>
        <dbReference type="Proteomes" id="UP000014680"/>
    </source>
</evidence>
<dbReference type="RefSeq" id="XP_004259318.1">
    <property type="nucleotide sequence ID" value="XM_004259270.1"/>
</dbReference>
<dbReference type="VEuPathDB" id="AmoebaDB:EIN_355780"/>
<sequence>MKDLSESTFELDDINIITLKLYECRNIKIYLNTTLKNLYVENGYGGDFECRKGVIYLTSFDSFNSGRFNSKNIVVDYLIPYKETVEQGPAWADSVVYSFNYMKGMYFVKQGFSSSEVTWSNPDPTGKPTYPPNKYILNERVTNVMLVMCGSKLSKKSATFVLQKVCFERNASKFQNK</sequence>
<proteinExistence type="predicted"/>
<evidence type="ECO:0000313" key="1">
    <source>
        <dbReference type="EMBL" id="ELP92547.1"/>
    </source>
</evidence>
<organism evidence="1 2">
    <name type="scientific">Entamoeba invadens IP1</name>
    <dbReference type="NCBI Taxonomy" id="370355"/>
    <lineage>
        <taxon>Eukaryota</taxon>
        <taxon>Amoebozoa</taxon>
        <taxon>Evosea</taxon>
        <taxon>Archamoebae</taxon>
        <taxon>Mastigamoebida</taxon>
        <taxon>Entamoebidae</taxon>
        <taxon>Entamoeba</taxon>
    </lineage>
</organism>
<reference evidence="1 2" key="1">
    <citation type="submission" date="2012-10" db="EMBL/GenBank/DDBJ databases">
        <authorList>
            <person name="Zafar N."/>
            <person name="Inman J."/>
            <person name="Hall N."/>
            <person name="Lorenzi H."/>
            <person name="Caler E."/>
        </authorList>
    </citation>
    <scope>NUCLEOTIDE SEQUENCE [LARGE SCALE GENOMIC DNA]</scope>
    <source>
        <strain evidence="1 2">IP1</strain>
    </source>
</reference>